<sequence>MTPIGASVVGRASELACALVDRDVRRRRWKVNRGQRRGDGVDGSYPLPVRPSINSPLHSTLECPFYVACVSGGVYCERFASSPLAGETKVPTPPPPTAVLAGIGGGNSGRL</sequence>
<protein>
    <submittedName>
        <fullName evidence="3">Uncharacterized protein</fullName>
    </submittedName>
</protein>
<evidence type="ECO:0000313" key="2">
    <source>
        <dbReference type="Proteomes" id="UP000887566"/>
    </source>
</evidence>
<proteinExistence type="predicted"/>
<reference evidence="3" key="1">
    <citation type="submission" date="2022-11" db="UniProtKB">
        <authorList>
            <consortium name="WormBaseParasite"/>
        </authorList>
    </citation>
    <scope>IDENTIFICATION</scope>
</reference>
<keyword evidence="2" id="KW-1185">Reference proteome</keyword>
<dbReference type="WBParaSite" id="PSAMB.scaffold551size62451.g6990.t1">
    <property type="protein sequence ID" value="PSAMB.scaffold551size62451.g6990.t1"/>
    <property type="gene ID" value="PSAMB.scaffold551size62451.g6990"/>
</dbReference>
<dbReference type="Proteomes" id="UP000887566">
    <property type="component" value="Unplaced"/>
</dbReference>
<evidence type="ECO:0000256" key="1">
    <source>
        <dbReference type="SAM" id="MobiDB-lite"/>
    </source>
</evidence>
<dbReference type="AlphaFoldDB" id="A0A914X0H9"/>
<evidence type="ECO:0000313" key="3">
    <source>
        <dbReference type="WBParaSite" id="PSAMB.scaffold551size62451.g6990.t1"/>
    </source>
</evidence>
<organism evidence="2 3">
    <name type="scientific">Plectus sambesii</name>
    <dbReference type="NCBI Taxonomy" id="2011161"/>
    <lineage>
        <taxon>Eukaryota</taxon>
        <taxon>Metazoa</taxon>
        <taxon>Ecdysozoa</taxon>
        <taxon>Nematoda</taxon>
        <taxon>Chromadorea</taxon>
        <taxon>Plectida</taxon>
        <taxon>Plectina</taxon>
        <taxon>Plectoidea</taxon>
        <taxon>Plectidae</taxon>
        <taxon>Plectus</taxon>
    </lineage>
</organism>
<feature type="region of interest" description="Disordered" evidence="1">
    <location>
        <begin position="85"/>
        <end position="111"/>
    </location>
</feature>
<accession>A0A914X0H9</accession>
<name>A0A914X0H9_9BILA</name>
<feature type="compositionally biased region" description="Gly residues" evidence="1">
    <location>
        <begin position="102"/>
        <end position="111"/>
    </location>
</feature>